<comment type="similarity">
    <text evidence="8 11">Belongs to the QueC family.</text>
</comment>
<feature type="binding site" evidence="11">
    <location>
        <position position="224"/>
    </location>
    <ligand>
        <name>Zn(2+)</name>
        <dbReference type="ChEBI" id="CHEBI:29105"/>
    </ligand>
</feature>
<dbReference type="InterPro" id="IPR018317">
    <property type="entry name" value="QueC"/>
</dbReference>
<dbReference type="SUPFAM" id="SSF52402">
    <property type="entry name" value="Adenine nucleotide alpha hydrolases-like"/>
    <property type="match status" value="1"/>
</dbReference>
<evidence type="ECO:0000313" key="12">
    <source>
        <dbReference type="EMBL" id="AIE90999.1"/>
    </source>
</evidence>
<dbReference type="PIRSF" id="PIRSF006293">
    <property type="entry name" value="ExsB"/>
    <property type="match status" value="1"/>
</dbReference>
<accession>A0A075FI87</accession>
<feature type="binding site" evidence="11">
    <location>
        <position position="213"/>
    </location>
    <ligand>
        <name>Zn(2+)</name>
        <dbReference type="ChEBI" id="CHEBI:29105"/>
    </ligand>
</feature>
<dbReference type="PANTHER" id="PTHR42914">
    <property type="entry name" value="7-CYANO-7-DEAZAGUANINE SYNTHASE"/>
    <property type="match status" value="1"/>
</dbReference>
<dbReference type="EC" id="6.3.4.20" evidence="9 11"/>
<reference evidence="12" key="1">
    <citation type="journal article" date="2014" name="Genome Biol. Evol.">
        <title>Pangenome evidence for extensive interdomain horizontal transfer affecting lineage core and shell genes in uncultured planktonic thaumarchaeota and euryarchaeota.</title>
        <authorList>
            <person name="Deschamps P."/>
            <person name="Zivanovic Y."/>
            <person name="Moreira D."/>
            <person name="Rodriguez-Valera F."/>
            <person name="Lopez-Garcia P."/>
        </authorList>
    </citation>
    <scope>NUCLEOTIDE SEQUENCE</scope>
</reference>
<evidence type="ECO:0000256" key="5">
    <source>
        <dbReference type="ARBA" id="ARBA00022833"/>
    </source>
</evidence>
<dbReference type="EMBL" id="KF900324">
    <property type="protein sequence ID" value="AIE90999.1"/>
    <property type="molecule type" value="Genomic_DNA"/>
</dbReference>
<feature type="binding site" evidence="11">
    <location>
        <position position="221"/>
    </location>
    <ligand>
        <name>Zn(2+)</name>
        <dbReference type="ChEBI" id="CHEBI:29105"/>
    </ligand>
</feature>
<feature type="binding site" evidence="11">
    <location>
        <position position="227"/>
    </location>
    <ligand>
        <name>Zn(2+)</name>
        <dbReference type="ChEBI" id="CHEBI:29105"/>
    </ligand>
</feature>
<evidence type="ECO:0000256" key="11">
    <source>
        <dbReference type="HAMAP-Rule" id="MF_01633"/>
    </source>
</evidence>
<dbReference type="GO" id="GO:0016879">
    <property type="term" value="F:ligase activity, forming carbon-nitrogen bonds"/>
    <property type="evidence" value="ECO:0007669"/>
    <property type="project" value="UniProtKB-UniRule"/>
</dbReference>
<evidence type="ECO:0000256" key="9">
    <source>
        <dbReference type="ARBA" id="ARBA00039149"/>
    </source>
</evidence>
<keyword evidence="2 11" id="KW-0436">Ligase</keyword>
<evidence type="ECO:0000256" key="6">
    <source>
        <dbReference type="ARBA" id="ARBA00022840"/>
    </source>
</evidence>
<dbReference type="HAMAP" id="MF_01633">
    <property type="entry name" value="QueC"/>
    <property type="match status" value="1"/>
</dbReference>
<comment type="catalytic activity">
    <reaction evidence="10 11">
        <text>7-carboxy-7-carbaguanine + NH4(+) + 2 ATP = 7-cyano-7-carbaguanine + 2 AMP + 2 diphosphate + 2 H(+)</text>
        <dbReference type="Rhea" id="RHEA:27982"/>
        <dbReference type="ChEBI" id="CHEBI:15378"/>
        <dbReference type="ChEBI" id="CHEBI:28938"/>
        <dbReference type="ChEBI" id="CHEBI:30616"/>
        <dbReference type="ChEBI" id="CHEBI:33019"/>
        <dbReference type="ChEBI" id="CHEBI:45075"/>
        <dbReference type="ChEBI" id="CHEBI:61036"/>
        <dbReference type="ChEBI" id="CHEBI:456215"/>
        <dbReference type="EC" id="6.3.4.20"/>
    </reaction>
</comment>
<evidence type="ECO:0000256" key="7">
    <source>
        <dbReference type="ARBA" id="ARBA00037768"/>
    </source>
</evidence>
<dbReference type="InterPro" id="IPR014729">
    <property type="entry name" value="Rossmann-like_a/b/a_fold"/>
</dbReference>
<comment type="function">
    <text evidence="7 11">Catalyzes the ATP-dependent conversion of 7-carboxy-7-deazaguanine (CDG) to 7-cyano-7-deazaguanine (preQ(0)).</text>
</comment>
<dbReference type="AlphaFoldDB" id="A0A075FI87"/>
<evidence type="ECO:0000256" key="8">
    <source>
        <dbReference type="ARBA" id="ARBA00037993"/>
    </source>
</evidence>
<dbReference type="PANTHER" id="PTHR42914:SF1">
    <property type="entry name" value="7-CYANO-7-DEAZAGUANINE SYNTHASE"/>
    <property type="match status" value="1"/>
</dbReference>
<keyword evidence="6 11" id="KW-0067">ATP-binding</keyword>
<organism evidence="12">
    <name type="scientific">uncultured marine thaumarchaeote AD1000_100_C06</name>
    <dbReference type="NCBI Taxonomy" id="1455887"/>
    <lineage>
        <taxon>Archaea</taxon>
        <taxon>Nitrososphaerota</taxon>
        <taxon>environmental samples</taxon>
    </lineage>
</organism>
<dbReference type="CDD" id="cd01995">
    <property type="entry name" value="QueC-like"/>
    <property type="match status" value="1"/>
</dbReference>
<comment type="cofactor">
    <cofactor evidence="11">
        <name>Zn(2+)</name>
        <dbReference type="ChEBI" id="CHEBI:29105"/>
    </cofactor>
    <text evidence="11">Binds 1 zinc ion per subunit.</text>
</comment>
<dbReference type="Pfam" id="PF06508">
    <property type="entry name" value="QueC"/>
    <property type="match status" value="1"/>
</dbReference>
<dbReference type="GO" id="GO:0008270">
    <property type="term" value="F:zinc ion binding"/>
    <property type="evidence" value="ECO:0007669"/>
    <property type="project" value="UniProtKB-UniRule"/>
</dbReference>
<keyword evidence="5 11" id="KW-0862">Zinc</keyword>
<proteinExistence type="inferred from homology"/>
<gene>
    <name evidence="11 12" type="primary">queC</name>
</gene>
<dbReference type="UniPathway" id="UPA00391"/>
<evidence type="ECO:0000256" key="2">
    <source>
        <dbReference type="ARBA" id="ARBA00022598"/>
    </source>
</evidence>
<protein>
    <recommendedName>
        <fullName evidence="9 11">7-cyano-7-deazaguanine synthase</fullName>
        <ecNumber evidence="9 11">6.3.4.20</ecNumber>
    </recommendedName>
    <alternativeName>
        <fullName evidence="11">7-cyano-7-carbaguanine synthase</fullName>
    </alternativeName>
    <alternativeName>
        <fullName evidence="11">Archaeosine biosynthesis protein QueC</fullName>
    </alternativeName>
    <alternativeName>
        <fullName evidence="11">PreQ(0) synthase</fullName>
    </alternativeName>
</protein>
<sequence length="259" mass="27588">MSIGLCVGLFTGFWYNPSPLGLVSMPKALVVFSGGQDSTTCLYWAKQHFDAVHALTFDYGQRHRLELESARTIAQMAGIAQEVINLGQIFAGLSPLTDLSRPVEAYDDVENLPQGIASTFVPGRNILFLSVAANRAYVLGCDTVVIGVAQQDFGGYPDCRLDFIEKMQSALGSGLDAPLTIATPLMNLTKRETVVLAQSLPGCLEALAYSTTCYNGQSPPCGHCNSCLLRAKGFDQAGIADPLTSAARSEKLAEEVSGG</sequence>
<keyword evidence="4 11" id="KW-0547">Nucleotide-binding</keyword>
<dbReference type="NCBIfam" id="TIGR00364">
    <property type="entry name" value="7-cyano-7-deazaguanine synthase QueC"/>
    <property type="match status" value="1"/>
</dbReference>
<dbReference type="GO" id="GO:0005524">
    <property type="term" value="F:ATP binding"/>
    <property type="evidence" value="ECO:0007669"/>
    <property type="project" value="UniProtKB-UniRule"/>
</dbReference>
<evidence type="ECO:0000256" key="4">
    <source>
        <dbReference type="ARBA" id="ARBA00022741"/>
    </source>
</evidence>
<name>A0A075FI87_9ARCH</name>
<dbReference type="Gene3D" id="3.40.50.620">
    <property type="entry name" value="HUPs"/>
    <property type="match status" value="1"/>
</dbReference>
<evidence type="ECO:0000256" key="3">
    <source>
        <dbReference type="ARBA" id="ARBA00022723"/>
    </source>
</evidence>
<keyword evidence="3 11" id="KW-0479">Metal-binding</keyword>
<evidence type="ECO:0000256" key="1">
    <source>
        <dbReference type="ARBA" id="ARBA00005061"/>
    </source>
</evidence>
<evidence type="ECO:0000256" key="10">
    <source>
        <dbReference type="ARBA" id="ARBA00047890"/>
    </source>
</evidence>
<comment type="pathway">
    <text evidence="1 11">Purine metabolism; 7-cyano-7-deazaguanine biosynthesis.</text>
</comment>
<feature type="binding site" evidence="11">
    <location>
        <begin position="32"/>
        <end position="42"/>
    </location>
    <ligand>
        <name>ATP</name>
        <dbReference type="ChEBI" id="CHEBI:30616"/>
    </ligand>
</feature>